<proteinExistence type="predicted"/>
<organism evidence="1 2">
    <name type="scientific">Phytophthora fragariaefolia</name>
    <dbReference type="NCBI Taxonomy" id="1490495"/>
    <lineage>
        <taxon>Eukaryota</taxon>
        <taxon>Sar</taxon>
        <taxon>Stramenopiles</taxon>
        <taxon>Oomycota</taxon>
        <taxon>Peronosporomycetes</taxon>
        <taxon>Peronosporales</taxon>
        <taxon>Peronosporaceae</taxon>
        <taxon>Phytophthora</taxon>
    </lineage>
</organism>
<gene>
    <name evidence="1" type="ORF">Pfra01_003016200</name>
</gene>
<name>A0A9W6YPL8_9STRA</name>
<dbReference type="EMBL" id="BSXT01019014">
    <property type="protein sequence ID" value="GMG17454.1"/>
    <property type="molecule type" value="Genomic_DNA"/>
</dbReference>
<reference evidence="1" key="1">
    <citation type="submission" date="2023-04" db="EMBL/GenBank/DDBJ databases">
        <title>Phytophthora fragariaefolia NBRC 109709.</title>
        <authorList>
            <person name="Ichikawa N."/>
            <person name="Sato H."/>
            <person name="Tonouchi N."/>
        </authorList>
    </citation>
    <scope>NUCLEOTIDE SEQUENCE</scope>
    <source>
        <strain evidence="1">NBRC 109709</strain>
    </source>
</reference>
<sequence length="137" mass="14242">MGSSTGDGETKEYSEQLNAGVKQLGSLNAVPGTLNAGDEASATHSLLAPGWRDRRIVSSAEYAGLSASKLVPASSFSFVDESVQRLASWSVPLPLATDASFQVVGVPASADAIRNGAHFHDGYGGLEVLQTLETFTD</sequence>
<protein>
    <submittedName>
        <fullName evidence="1">Unnamed protein product</fullName>
    </submittedName>
</protein>
<dbReference type="AlphaFoldDB" id="A0A9W6YPL8"/>
<accession>A0A9W6YPL8</accession>
<comment type="caution">
    <text evidence="1">The sequence shown here is derived from an EMBL/GenBank/DDBJ whole genome shotgun (WGS) entry which is preliminary data.</text>
</comment>
<evidence type="ECO:0000313" key="2">
    <source>
        <dbReference type="Proteomes" id="UP001165121"/>
    </source>
</evidence>
<keyword evidence="2" id="KW-1185">Reference proteome</keyword>
<dbReference type="Proteomes" id="UP001165121">
    <property type="component" value="Unassembled WGS sequence"/>
</dbReference>
<evidence type="ECO:0000313" key="1">
    <source>
        <dbReference type="EMBL" id="GMG17454.1"/>
    </source>
</evidence>